<dbReference type="PANTHER" id="PTHR14119:SF17">
    <property type="entry name" value="ISOCHORISMATASE DOMAIN-CONTAINING PROTEIN 1"/>
    <property type="match status" value="1"/>
</dbReference>
<dbReference type="SUPFAM" id="SSF52499">
    <property type="entry name" value="Isochorismatase-like hydrolases"/>
    <property type="match status" value="1"/>
</dbReference>
<accession>A0A7R9BKF6</accession>
<sequence>METGVEKCLDGAQSSGSDVRSVMCVDKDGLLLGKRGEVDTRGTWKLNGAILAVADAGDLDLCPKKPIIKIDCGTTKFMVHQGKHVSGLVQAASLLDIPLLVTEQYPDKLGSTDEELPIESALGIFPKVDFSMLVPGVEAGLSRVCGGDVESVVLFGLESHVCVEATAVDLRAKGLQVHVVADATSSRRQDDRLLAFERMRQIGCFISTHETVIFKLLKSKNHPKFKEVQKLILDLIPTTKLT</sequence>
<evidence type="ECO:0000256" key="2">
    <source>
        <dbReference type="ARBA" id="ARBA00040688"/>
    </source>
</evidence>
<reference evidence="4" key="1">
    <citation type="submission" date="2020-11" db="EMBL/GenBank/DDBJ databases">
        <authorList>
            <person name="Tran Van P."/>
        </authorList>
    </citation>
    <scope>NUCLEOTIDE SEQUENCE</scope>
</reference>
<proteinExistence type="inferred from homology"/>
<dbReference type="InterPro" id="IPR000868">
    <property type="entry name" value="Isochorismatase-like_dom"/>
</dbReference>
<comment type="similarity">
    <text evidence="1">Belongs to the isochorismatase family.</text>
</comment>
<evidence type="ECO:0000313" key="5">
    <source>
        <dbReference type="Proteomes" id="UP000678499"/>
    </source>
</evidence>
<dbReference type="AlphaFoldDB" id="A0A7R9BKF6"/>
<protein>
    <recommendedName>
        <fullName evidence="2">Isochorismatase domain-containing protein 1</fullName>
    </recommendedName>
</protein>
<feature type="domain" description="Isochorismatase-like" evidence="3">
    <location>
        <begin position="86"/>
        <end position="210"/>
    </location>
</feature>
<gene>
    <name evidence="4" type="ORF">NMOB1V02_LOCUS3663</name>
</gene>
<dbReference type="EMBL" id="OA882535">
    <property type="protein sequence ID" value="CAD7275877.1"/>
    <property type="molecule type" value="Genomic_DNA"/>
</dbReference>
<dbReference type="OrthoDB" id="269496at2759"/>
<dbReference type="Gene3D" id="3.40.50.850">
    <property type="entry name" value="Isochorismatase-like"/>
    <property type="match status" value="1"/>
</dbReference>
<evidence type="ECO:0000313" key="4">
    <source>
        <dbReference type="EMBL" id="CAD7275877.1"/>
    </source>
</evidence>
<dbReference type="Pfam" id="PF00857">
    <property type="entry name" value="Isochorismatase"/>
    <property type="match status" value="1"/>
</dbReference>
<dbReference type="PANTHER" id="PTHR14119">
    <property type="entry name" value="HYDROLASE"/>
    <property type="match status" value="1"/>
</dbReference>
<name>A0A7R9BKF6_9CRUS</name>
<evidence type="ECO:0000256" key="1">
    <source>
        <dbReference type="ARBA" id="ARBA00006336"/>
    </source>
</evidence>
<dbReference type="Proteomes" id="UP000678499">
    <property type="component" value="Unassembled WGS sequence"/>
</dbReference>
<keyword evidence="5" id="KW-1185">Reference proteome</keyword>
<organism evidence="4">
    <name type="scientific">Notodromas monacha</name>
    <dbReference type="NCBI Taxonomy" id="399045"/>
    <lineage>
        <taxon>Eukaryota</taxon>
        <taxon>Metazoa</taxon>
        <taxon>Ecdysozoa</taxon>
        <taxon>Arthropoda</taxon>
        <taxon>Crustacea</taxon>
        <taxon>Oligostraca</taxon>
        <taxon>Ostracoda</taxon>
        <taxon>Podocopa</taxon>
        <taxon>Podocopida</taxon>
        <taxon>Cypridocopina</taxon>
        <taxon>Cypridoidea</taxon>
        <taxon>Cyprididae</taxon>
        <taxon>Notodromas</taxon>
    </lineage>
</organism>
<dbReference type="InterPro" id="IPR050993">
    <property type="entry name" value="Isochorismatase_domain"/>
</dbReference>
<evidence type="ECO:0000259" key="3">
    <source>
        <dbReference type="Pfam" id="PF00857"/>
    </source>
</evidence>
<dbReference type="InterPro" id="IPR036380">
    <property type="entry name" value="Isochorismatase-like_sf"/>
</dbReference>
<dbReference type="EMBL" id="CAJPEX010000498">
    <property type="protein sequence ID" value="CAG0916029.1"/>
    <property type="molecule type" value="Genomic_DNA"/>
</dbReference>